<dbReference type="Proteomes" id="UP000230233">
    <property type="component" value="Chromosome V"/>
</dbReference>
<evidence type="ECO:0000256" key="1">
    <source>
        <dbReference type="SAM" id="MobiDB-lite"/>
    </source>
</evidence>
<feature type="compositionally biased region" description="Polar residues" evidence="1">
    <location>
        <begin position="65"/>
        <end position="74"/>
    </location>
</feature>
<dbReference type="EMBL" id="PDUG01000005">
    <property type="protein sequence ID" value="PIC22349.1"/>
    <property type="molecule type" value="Genomic_DNA"/>
</dbReference>
<comment type="caution">
    <text evidence="2">The sequence shown here is derived from an EMBL/GenBank/DDBJ whole genome shotgun (WGS) entry which is preliminary data.</text>
</comment>
<gene>
    <name evidence="2" type="primary">Cnig_chr_V.g16439</name>
    <name evidence="2" type="ORF">B9Z55_016439</name>
</gene>
<dbReference type="PANTHER" id="PTHR47645:SF1">
    <property type="entry name" value="C2H2-TYPE DOMAIN-CONTAINING PROTEIN-RELATED"/>
    <property type="match status" value="1"/>
</dbReference>
<accession>A0A2G5T590</accession>
<feature type="region of interest" description="Disordered" evidence="1">
    <location>
        <begin position="169"/>
        <end position="211"/>
    </location>
</feature>
<feature type="region of interest" description="Disordered" evidence="1">
    <location>
        <begin position="1"/>
        <end position="84"/>
    </location>
</feature>
<dbReference type="STRING" id="1611254.A0A2G5T590"/>
<keyword evidence="3" id="KW-1185">Reference proteome</keyword>
<dbReference type="PANTHER" id="PTHR47645">
    <property type="entry name" value="PROTEIN CBG08267"/>
    <property type="match status" value="1"/>
</dbReference>
<sequence length="544" mass="61365">MYTAYSTPMEGRKGVRARVTTSDKKNNGLAEKNAPPPPSSRIRKISKTSKSQTLRKTGMPKRTLQKPSRVSARQKSSRLPEMPRIQQVMEKLPTHRNMKEEFIDARENNGSPSSSNLTNYLNMENESKTVSAPKKHILKTQAKFGEDSNEGVKTYTELKPMILDSQCNLDYQHDNEPDDFDEEEVLDEEQEEDLDEEQDTDLDEEQEEEPADLNFSVRDLFNKTTGEEAVVEKIQNQISHGSVEGVGSIIRTAVSEGKITDVQLQEVASALTMPKLSIVSLSLSVNNAVSSKNMDQLGDILVGTNFMNMIPRDEAKRMAHVEARISSISSAKSSKFALNDLKKRLLEIPHIFPGEGIFCRVHLGELYYSTPPIGTGSSNQLMNIFKTIFVKLVSPQYLIWTISYRPNSGRRDDKNFDCFPEALVTVLKDFGMDVLANYIPTRLLPADANMDDKFVKALPYPFEEACKEIVRRRNSYESADKLVRHAIHGALQLLRTYHYDTANGILVNCKNQQGDDVATSTGKVKKEEAEQQDIGIHRWKDLEL</sequence>
<evidence type="ECO:0000313" key="3">
    <source>
        <dbReference type="Proteomes" id="UP000230233"/>
    </source>
</evidence>
<dbReference type="AlphaFoldDB" id="A0A2G5T590"/>
<name>A0A2G5T590_9PELO</name>
<reference evidence="3" key="1">
    <citation type="submission" date="2017-10" db="EMBL/GenBank/DDBJ databases">
        <title>Rapid genome shrinkage in a self-fertile nematode reveals novel sperm competition proteins.</title>
        <authorList>
            <person name="Yin D."/>
            <person name="Schwarz E.M."/>
            <person name="Thomas C.G."/>
            <person name="Felde R.L."/>
            <person name="Korf I.F."/>
            <person name="Cutter A.D."/>
            <person name="Schartner C.M."/>
            <person name="Ralston E.J."/>
            <person name="Meyer B.J."/>
            <person name="Haag E.S."/>
        </authorList>
    </citation>
    <scope>NUCLEOTIDE SEQUENCE [LARGE SCALE GENOMIC DNA]</scope>
    <source>
        <strain evidence="3">JU1422</strain>
    </source>
</reference>
<organism evidence="2 3">
    <name type="scientific">Caenorhabditis nigoni</name>
    <dbReference type="NCBI Taxonomy" id="1611254"/>
    <lineage>
        <taxon>Eukaryota</taxon>
        <taxon>Metazoa</taxon>
        <taxon>Ecdysozoa</taxon>
        <taxon>Nematoda</taxon>
        <taxon>Chromadorea</taxon>
        <taxon>Rhabditida</taxon>
        <taxon>Rhabditina</taxon>
        <taxon>Rhabditomorpha</taxon>
        <taxon>Rhabditoidea</taxon>
        <taxon>Rhabditidae</taxon>
        <taxon>Peloderinae</taxon>
        <taxon>Caenorhabditis</taxon>
    </lineage>
</organism>
<feature type="compositionally biased region" description="Acidic residues" evidence="1">
    <location>
        <begin position="176"/>
        <end position="211"/>
    </location>
</feature>
<evidence type="ECO:0000313" key="2">
    <source>
        <dbReference type="EMBL" id="PIC22349.1"/>
    </source>
</evidence>
<proteinExistence type="predicted"/>
<protein>
    <submittedName>
        <fullName evidence="2">Uncharacterized protein</fullName>
    </submittedName>
</protein>